<proteinExistence type="predicted"/>
<dbReference type="STRING" id="2070753.A0A3A2ZRE2"/>
<dbReference type="SUPFAM" id="SSF52047">
    <property type="entry name" value="RNI-like"/>
    <property type="match status" value="1"/>
</dbReference>
<keyword evidence="2" id="KW-1185">Reference proteome</keyword>
<evidence type="ECO:0008006" key="3">
    <source>
        <dbReference type="Google" id="ProtNLM"/>
    </source>
</evidence>
<dbReference type="OrthoDB" id="5402033at2759"/>
<dbReference type="EMBL" id="MVGC01000300">
    <property type="protein sequence ID" value="RJE20505.1"/>
    <property type="molecule type" value="Genomic_DNA"/>
</dbReference>
<dbReference type="AlphaFoldDB" id="A0A3A2ZRE2"/>
<reference evidence="2" key="1">
    <citation type="submission" date="2017-02" db="EMBL/GenBank/DDBJ databases">
        <authorList>
            <person name="Tafer H."/>
            <person name="Lopandic K."/>
        </authorList>
    </citation>
    <scope>NUCLEOTIDE SEQUENCE [LARGE SCALE GENOMIC DNA]</scope>
    <source>
        <strain evidence="2">CBS 366.77</strain>
    </source>
</reference>
<accession>A0A3A2ZRE2</accession>
<protein>
    <recommendedName>
        <fullName evidence="3">F-box domain-containing protein</fullName>
    </recommendedName>
</protein>
<dbReference type="InterPro" id="IPR032675">
    <property type="entry name" value="LRR_dom_sf"/>
</dbReference>
<evidence type="ECO:0000313" key="1">
    <source>
        <dbReference type="EMBL" id="RJE20505.1"/>
    </source>
</evidence>
<dbReference type="Proteomes" id="UP000266188">
    <property type="component" value="Unassembled WGS sequence"/>
</dbReference>
<gene>
    <name evidence="1" type="ORF">PHISCL_07146</name>
</gene>
<evidence type="ECO:0000313" key="2">
    <source>
        <dbReference type="Proteomes" id="UP000266188"/>
    </source>
</evidence>
<organism evidence="1 2">
    <name type="scientific">Aspergillus sclerotialis</name>
    <dbReference type="NCBI Taxonomy" id="2070753"/>
    <lineage>
        <taxon>Eukaryota</taxon>
        <taxon>Fungi</taxon>
        <taxon>Dikarya</taxon>
        <taxon>Ascomycota</taxon>
        <taxon>Pezizomycotina</taxon>
        <taxon>Eurotiomycetes</taxon>
        <taxon>Eurotiomycetidae</taxon>
        <taxon>Eurotiales</taxon>
        <taxon>Aspergillaceae</taxon>
        <taxon>Aspergillus</taxon>
        <taxon>Aspergillus subgen. Polypaecilum</taxon>
    </lineage>
</organism>
<comment type="caution">
    <text evidence="1">The sequence shown here is derived from an EMBL/GenBank/DDBJ whole genome shotgun (WGS) entry which is preliminary data.</text>
</comment>
<dbReference type="Gene3D" id="3.80.10.10">
    <property type="entry name" value="Ribonuclease Inhibitor"/>
    <property type="match status" value="1"/>
</dbReference>
<name>A0A3A2ZRE2_9EURO</name>
<sequence>MPDPAELPVELFNAILDLALQSETQHLCGLALLNRKWYIAMRDRIYHEWAYNGARQSFMTLWKFVRTVHSNAYIAAQGFYPRDGQPQSQLQLLPNEIKLIRNAIHDAGLHDLEESIFESLSRRDRRPLIVILLASVPNLSTLYAHVPPSDPILGTFMKRALEFQTSGRPLCSLSKLKELYLFAEVPPFRTDVGPYIKLDSLWPAFYLPSLRTLSLFDFDPHKAAEYLGHYAAVSHVEHLYLIAHWGTVFTHQDTQALLTRTEALKSLFLYLLEADDLSGVSNSDIWDYLQKHKSSLQTIDIYRNAAFPGDENGLFGPFHELPSLTSLGIQAETIVDEGGLFRLQEALPQTIHSLTLYGNNCTGYAPLPVYRNKFKRY</sequence>